<evidence type="ECO:0000313" key="2">
    <source>
        <dbReference type="EMBL" id="GIU41302.1"/>
    </source>
</evidence>
<gene>
    <name evidence="2" type="ORF">TUM3794_21760</name>
</gene>
<dbReference type="PANTHER" id="PTHR30383">
    <property type="entry name" value="THIOESTERASE 1/PROTEASE 1/LYSOPHOSPHOLIPASE L1"/>
    <property type="match status" value="1"/>
</dbReference>
<proteinExistence type="predicted"/>
<dbReference type="Gene3D" id="3.40.50.1110">
    <property type="entry name" value="SGNH hydrolase"/>
    <property type="match status" value="1"/>
</dbReference>
<organism evidence="2 3">
    <name type="scientific">Shewanella colwelliana</name>
    <name type="common">Alteromonas colwelliana</name>
    <dbReference type="NCBI Taxonomy" id="23"/>
    <lineage>
        <taxon>Bacteria</taxon>
        <taxon>Pseudomonadati</taxon>
        <taxon>Pseudomonadota</taxon>
        <taxon>Gammaproteobacteria</taxon>
        <taxon>Alteromonadales</taxon>
        <taxon>Shewanellaceae</taxon>
        <taxon>Shewanella</taxon>
    </lineage>
</organism>
<dbReference type="RefSeq" id="WP_220757006.1">
    <property type="nucleotide sequence ID" value="NZ_BPEU01000014.1"/>
</dbReference>
<protein>
    <submittedName>
        <fullName evidence="2">Arylesterase</fullName>
    </submittedName>
</protein>
<feature type="domain" description="SGNH hydrolase-type esterase" evidence="1">
    <location>
        <begin position="37"/>
        <end position="186"/>
    </location>
</feature>
<dbReference type="InterPro" id="IPR051532">
    <property type="entry name" value="Ester_Hydrolysis_Enzymes"/>
</dbReference>
<name>A0ABQ4P1A7_SHECO</name>
<dbReference type="InterPro" id="IPR013830">
    <property type="entry name" value="SGNH_hydro"/>
</dbReference>
<dbReference type="EMBL" id="BPEU01000014">
    <property type="protein sequence ID" value="GIU41302.1"/>
    <property type="molecule type" value="Genomic_DNA"/>
</dbReference>
<comment type="caution">
    <text evidence="2">The sequence shown here is derived from an EMBL/GenBank/DDBJ whole genome shotgun (WGS) entry which is preliminary data.</text>
</comment>
<sequence length="203" mass="22369">MKMKLFAVAALILMVIVVLSQHGHQLEPLSPEAKILAFGDSLTEGVGASEGADYPQVLSTMLGRTVVNAGISGETTSEGLIRFEEQLDHWSPGLVLLLEGGNDFLRNVSEQKVKNNLKQMIEIAKARNIEVVLIAVPQKSLWLAPSEIYAELAAQFELLLIEDILLDLLKLPEVKSDSIHFNDEGYYRLAKHIEQRLVKAGAI</sequence>
<keyword evidence="3" id="KW-1185">Reference proteome</keyword>
<dbReference type="InterPro" id="IPR036514">
    <property type="entry name" value="SGNH_hydro_sf"/>
</dbReference>
<dbReference type="Proteomes" id="UP000773469">
    <property type="component" value="Unassembled WGS sequence"/>
</dbReference>
<evidence type="ECO:0000313" key="3">
    <source>
        <dbReference type="Proteomes" id="UP000773469"/>
    </source>
</evidence>
<reference evidence="2 3" key="1">
    <citation type="submission" date="2021-05" db="EMBL/GenBank/DDBJ databases">
        <title>Molecular characterization for Shewanella algae harboring chromosomal blaOXA-55-like strains isolated from clinical and environment sample.</title>
        <authorList>
            <person name="Ohama Y."/>
            <person name="Aoki K."/>
            <person name="Harada S."/>
            <person name="Moriya K."/>
            <person name="Ishii Y."/>
            <person name="Tateda K."/>
        </authorList>
    </citation>
    <scope>NUCLEOTIDE SEQUENCE [LARGE SCALE GENOMIC DNA]</scope>
    <source>
        <strain evidence="2 3">MBTL60-118</strain>
    </source>
</reference>
<dbReference type="Pfam" id="PF13472">
    <property type="entry name" value="Lipase_GDSL_2"/>
    <property type="match status" value="1"/>
</dbReference>
<evidence type="ECO:0000259" key="1">
    <source>
        <dbReference type="Pfam" id="PF13472"/>
    </source>
</evidence>
<dbReference type="SUPFAM" id="SSF52266">
    <property type="entry name" value="SGNH hydrolase"/>
    <property type="match status" value="1"/>
</dbReference>
<accession>A0ABQ4P1A7</accession>